<proteinExistence type="predicted"/>
<dbReference type="HOGENOM" id="CLU_3308769_0_0_6"/>
<protein>
    <submittedName>
        <fullName evidence="1">Uncharacterized protein</fullName>
    </submittedName>
</protein>
<name>D4F1E5_EDWTA</name>
<dbReference type="Proteomes" id="UP000003692">
    <property type="component" value="Unassembled WGS sequence"/>
</dbReference>
<evidence type="ECO:0000313" key="1">
    <source>
        <dbReference type="EMBL" id="EFE24425.1"/>
    </source>
</evidence>
<dbReference type="EMBL" id="ADGK01000016">
    <property type="protein sequence ID" value="EFE24425.1"/>
    <property type="molecule type" value="Genomic_DNA"/>
</dbReference>
<dbReference type="AlphaFoldDB" id="D4F1E5"/>
<evidence type="ECO:0000313" key="2">
    <source>
        <dbReference type="Proteomes" id="UP000003692"/>
    </source>
</evidence>
<accession>D4F1E5</accession>
<reference evidence="1 2" key="1">
    <citation type="submission" date="2010-02" db="EMBL/GenBank/DDBJ databases">
        <authorList>
            <person name="Weinstock G."/>
            <person name="Sodergren E."/>
            <person name="Clifton S."/>
            <person name="Fulton L."/>
            <person name="Fulton B."/>
            <person name="Courtney L."/>
            <person name="Fronick C."/>
            <person name="Harrison M."/>
            <person name="Strong C."/>
            <person name="Farmer C."/>
            <person name="Delahaunty K."/>
            <person name="Markovic C."/>
            <person name="Hall O."/>
            <person name="Minx P."/>
            <person name="Tomlinson C."/>
            <person name="Mitreva M."/>
            <person name="Nelson J."/>
            <person name="Hou S."/>
            <person name="Wollam A."/>
            <person name="Pepin K.H."/>
            <person name="Johnson M."/>
            <person name="Bhonagiri V."/>
            <person name="Zhang X."/>
            <person name="Suruliraj S."/>
            <person name="Warren W."/>
            <person name="Chinwalla A."/>
            <person name="Mardis E.R."/>
            <person name="Wilson R.K."/>
        </authorList>
    </citation>
    <scope>NUCLEOTIDE SEQUENCE [LARGE SCALE GENOMIC DNA]</scope>
    <source>
        <strain evidence="1 2">ATCC 23685</strain>
    </source>
</reference>
<sequence length="39" mass="4211">MMSVRSIIAKQGESMPLESRLTVRGQDVNSGRCCSGGIR</sequence>
<organism evidence="1 2">
    <name type="scientific">Edwardsiella tarda ATCC 23685</name>
    <dbReference type="NCBI Taxonomy" id="500638"/>
    <lineage>
        <taxon>Bacteria</taxon>
        <taxon>Pseudomonadati</taxon>
        <taxon>Pseudomonadota</taxon>
        <taxon>Gammaproteobacteria</taxon>
        <taxon>Enterobacterales</taxon>
        <taxon>Hafniaceae</taxon>
        <taxon>Edwardsiella</taxon>
    </lineage>
</organism>
<gene>
    <name evidence="1" type="ORF">EDWATA_00530</name>
</gene>
<comment type="caution">
    <text evidence="1">The sequence shown here is derived from an EMBL/GenBank/DDBJ whole genome shotgun (WGS) entry which is preliminary data.</text>
</comment>